<dbReference type="RefSeq" id="WP_352559810.1">
    <property type="nucleotide sequence ID" value="NZ_JAMYQB010000017.1"/>
</dbReference>
<accession>A0ABV1Z3B6</accession>
<keyword evidence="1" id="KW-0732">Signal</keyword>
<proteinExistence type="predicted"/>
<reference evidence="2 3" key="1">
    <citation type="journal article" date="2024" name="Proc. Natl. Acad. Sci. U.S.A.">
        <title>The evolutionary genomics of adaptation to stress in wild rhizobium bacteria.</title>
        <authorList>
            <person name="Kehlet-Delgado H."/>
            <person name="Montoya A.P."/>
            <person name="Jensen K.T."/>
            <person name="Wendlandt C.E."/>
            <person name="Dexheimer C."/>
            <person name="Roberts M."/>
            <person name="Torres Martinez L."/>
            <person name="Friesen M.L."/>
            <person name="Griffitts J.S."/>
            <person name="Porter S.S."/>
        </authorList>
    </citation>
    <scope>NUCLEOTIDE SEQUENCE [LARGE SCALE GENOMIC DNA]</scope>
    <source>
        <strain evidence="2 3">M0641</strain>
    </source>
</reference>
<gene>
    <name evidence="2" type="ORF">NKI36_20810</name>
</gene>
<sequence length="55" mass="5720">MLWVALAVGALLAGKCLSFVSTLADTATKMAGSAPEPNSYQADMTPSWLMSLMGI</sequence>
<protein>
    <submittedName>
        <fullName evidence="2">Uncharacterized protein</fullName>
    </submittedName>
</protein>
<evidence type="ECO:0000256" key="1">
    <source>
        <dbReference type="SAM" id="SignalP"/>
    </source>
</evidence>
<evidence type="ECO:0000313" key="2">
    <source>
        <dbReference type="EMBL" id="MER9406477.1"/>
    </source>
</evidence>
<comment type="caution">
    <text evidence="2">The sequence shown here is derived from an EMBL/GenBank/DDBJ whole genome shotgun (WGS) entry which is preliminary data.</text>
</comment>
<keyword evidence="3" id="KW-1185">Reference proteome</keyword>
<feature type="signal peptide" evidence="1">
    <location>
        <begin position="1"/>
        <end position="24"/>
    </location>
</feature>
<dbReference type="EMBL" id="JAMYQB010000017">
    <property type="protein sequence ID" value="MER9406477.1"/>
    <property type="molecule type" value="Genomic_DNA"/>
</dbReference>
<feature type="chain" id="PRO_5046160848" evidence="1">
    <location>
        <begin position="25"/>
        <end position="55"/>
    </location>
</feature>
<dbReference type="Proteomes" id="UP001433071">
    <property type="component" value="Unassembled WGS sequence"/>
</dbReference>
<organism evidence="2 3">
    <name type="scientific">Mesorhizobium caraganae</name>
    <dbReference type="NCBI Taxonomy" id="483206"/>
    <lineage>
        <taxon>Bacteria</taxon>
        <taxon>Pseudomonadati</taxon>
        <taxon>Pseudomonadota</taxon>
        <taxon>Alphaproteobacteria</taxon>
        <taxon>Hyphomicrobiales</taxon>
        <taxon>Phyllobacteriaceae</taxon>
        <taxon>Mesorhizobium</taxon>
    </lineage>
</organism>
<evidence type="ECO:0000313" key="3">
    <source>
        <dbReference type="Proteomes" id="UP001433071"/>
    </source>
</evidence>
<name>A0ABV1Z3B6_9HYPH</name>